<dbReference type="PANTHER" id="PTHR24221:SF654">
    <property type="entry name" value="ATP-BINDING CASSETTE SUB-FAMILY B MEMBER 6"/>
    <property type="match status" value="1"/>
</dbReference>
<protein>
    <recommendedName>
        <fullName evidence="8">ABC transporter domain-containing protein</fullName>
    </recommendedName>
</protein>
<dbReference type="InterPro" id="IPR027417">
    <property type="entry name" value="P-loop_NTPase"/>
</dbReference>
<feature type="transmembrane region" description="Helical" evidence="7">
    <location>
        <begin position="130"/>
        <end position="153"/>
    </location>
</feature>
<feature type="transmembrane region" description="Helical" evidence="7">
    <location>
        <begin position="58"/>
        <end position="78"/>
    </location>
</feature>
<keyword evidence="5 7" id="KW-1133">Transmembrane helix</keyword>
<dbReference type="InterPro" id="IPR003593">
    <property type="entry name" value="AAA+_ATPase"/>
</dbReference>
<dbReference type="InterPro" id="IPR039421">
    <property type="entry name" value="Type_1_exporter"/>
</dbReference>
<dbReference type="AlphaFoldDB" id="A0A6C0BDN0"/>
<proteinExistence type="predicted"/>
<evidence type="ECO:0000256" key="3">
    <source>
        <dbReference type="ARBA" id="ARBA00022741"/>
    </source>
</evidence>
<feature type="transmembrane region" description="Helical" evidence="7">
    <location>
        <begin position="20"/>
        <end position="38"/>
    </location>
</feature>
<feature type="transmembrane region" description="Helical" evidence="7">
    <location>
        <begin position="159"/>
        <end position="177"/>
    </location>
</feature>
<dbReference type="Gene3D" id="1.20.1560.10">
    <property type="entry name" value="ABC transporter type 1, transmembrane domain"/>
    <property type="match status" value="1"/>
</dbReference>
<keyword evidence="6 7" id="KW-0472">Membrane</keyword>
<keyword evidence="2 7" id="KW-0812">Transmembrane</keyword>
<evidence type="ECO:0000259" key="8">
    <source>
        <dbReference type="PROSITE" id="PS50893"/>
    </source>
</evidence>
<dbReference type="SUPFAM" id="SSF52540">
    <property type="entry name" value="P-loop containing nucleoside triphosphate hydrolases"/>
    <property type="match status" value="1"/>
</dbReference>
<keyword evidence="3" id="KW-0547">Nucleotide-binding</keyword>
<comment type="subcellular location">
    <subcellularLocation>
        <location evidence="1">Membrane</location>
        <topology evidence="1">Multi-pass membrane protein</topology>
    </subcellularLocation>
</comment>
<dbReference type="InterPro" id="IPR036640">
    <property type="entry name" value="ABC1_TM_sf"/>
</dbReference>
<dbReference type="Gene3D" id="3.40.50.300">
    <property type="entry name" value="P-loop containing nucleotide triphosphate hydrolases"/>
    <property type="match status" value="1"/>
</dbReference>
<dbReference type="PANTHER" id="PTHR24221">
    <property type="entry name" value="ATP-BINDING CASSETTE SUB-FAMILY B"/>
    <property type="match status" value="1"/>
</dbReference>
<dbReference type="GO" id="GO:0034040">
    <property type="term" value="F:ATPase-coupled lipid transmembrane transporter activity"/>
    <property type="evidence" value="ECO:0007669"/>
    <property type="project" value="TreeGrafter"/>
</dbReference>
<accession>A0A6C0BDN0</accession>
<evidence type="ECO:0000256" key="1">
    <source>
        <dbReference type="ARBA" id="ARBA00004141"/>
    </source>
</evidence>
<dbReference type="GO" id="GO:0016020">
    <property type="term" value="C:membrane"/>
    <property type="evidence" value="ECO:0007669"/>
    <property type="project" value="UniProtKB-SubCell"/>
</dbReference>
<dbReference type="SMART" id="SM00382">
    <property type="entry name" value="AAA"/>
    <property type="match status" value="1"/>
</dbReference>
<dbReference type="GO" id="GO:0016887">
    <property type="term" value="F:ATP hydrolysis activity"/>
    <property type="evidence" value="ECO:0007669"/>
    <property type="project" value="InterPro"/>
</dbReference>
<evidence type="ECO:0000256" key="2">
    <source>
        <dbReference type="ARBA" id="ARBA00022692"/>
    </source>
</evidence>
<dbReference type="PROSITE" id="PS50893">
    <property type="entry name" value="ABC_TRANSPORTER_2"/>
    <property type="match status" value="1"/>
</dbReference>
<evidence type="ECO:0000256" key="6">
    <source>
        <dbReference type="ARBA" id="ARBA00023136"/>
    </source>
</evidence>
<name>A0A6C0BDN0_9ZZZZ</name>
<dbReference type="InterPro" id="IPR003439">
    <property type="entry name" value="ABC_transporter-like_ATP-bd"/>
</dbReference>
<dbReference type="GO" id="GO:0005524">
    <property type="term" value="F:ATP binding"/>
    <property type="evidence" value="ECO:0007669"/>
    <property type="project" value="UniProtKB-KW"/>
</dbReference>
<dbReference type="EMBL" id="MN739134">
    <property type="protein sequence ID" value="QHS90395.1"/>
    <property type="molecule type" value="Genomic_DNA"/>
</dbReference>
<keyword evidence="4" id="KW-0067">ATP-binding</keyword>
<evidence type="ECO:0000313" key="9">
    <source>
        <dbReference type="EMBL" id="QHS90395.1"/>
    </source>
</evidence>
<dbReference type="Pfam" id="PF00005">
    <property type="entry name" value="ABC_tran"/>
    <property type="match status" value="1"/>
</dbReference>
<feature type="transmembrane region" description="Helical" evidence="7">
    <location>
        <begin position="243"/>
        <end position="265"/>
    </location>
</feature>
<feature type="domain" description="ABC transporter" evidence="8">
    <location>
        <begin position="337"/>
        <end position="546"/>
    </location>
</feature>
<evidence type="ECO:0000256" key="7">
    <source>
        <dbReference type="SAM" id="Phobius"/>
    </source>
</evidence>
<evidence type="ECO:0000256" key="5">
    <source>
        <dbReference type="ARBA" id="ARBA00022989"/>
    </source>
</evidence>
<evidence type="ECO:0000256" key="4">
    <source>
        <dbReference type="ARBA" id="ARBA00022840"/>
    </source>
</evidence>
<reference evidence="9" key="1">
    <citation type="journal article" date="2020" name="Nature">
        <title>Giant virus diversity and host interactions through global metagenomics.</title>
        <authorList>
            <person name="Schulz F."/>
            <person name="Roux S."/>
            <person name="Paez-Espino D."/>
            <person name="Jungbluth S."/>
            <person name="Walsh D.A."/>
            <person name="Denef V.J."/>
            <person name="McMahon K.D."/>
            <person name="Konstantinidis K.T."/>
            <person name="Eloe-Fadrosh E.A."/>
            <person name="Kyrpides N.C."/>
            <person name="Woyke T."/>
        </authorList>
    </citation>
    <scope>NUCLEOTIDE SEQUENCE</scope>
    <source>
        <strain evidence="9">GVMAG-M-3300010160-60</strain>
    </source>
</reference>
<feature type="transmembrane region" description="Helical" evidence="7">
    <location>
        <begin position="271"/>
        <end position="290"/>
    </location>
</feature>
<sequence>MEHININNLLINSIMKNKSVLIPIIPIFIGFYLQDNVFTSRIGDATADMKSFLNDMDIKSIVNVFSPYVLAVLLFYVSNTISSRAIPKIDMDIIHILTNDIIDHVRLSKENVNVSELILHIKKVGEYKNIYRIIMTYVVPTFIITIGLIYEFMSVDKHAGISVIIIILLLIFLTIDLESRNLQDTFKTEESENGLYDELHKIMSNMDTIITSLTKEKELDNIKKKGDETYNLSKNADLNNGTATYGLQLISMISVIGINYISYLLYKENKIGIPLFISTILLSLLMIDYYNYCTHAISDLITNIGKYHESVKYFNDFAPYMKSNIVLKDLILTKGDIKFRNIGLKYKDKTIFDKYDMDIQGGSKTALVGTIGSGKSTLLKMLSGLHKYEGHIYVDNQDLSKCTYSSIVKHITYISQHTKLFNKTILYNLSYGTDYKEAEITEKLKQLDLLNFYNTFQQGILTNVGKEGSKLSGGQRQVVAITRSIIQNKSIILLDEPTASLDSHTKTIFMNLVQKLKDKTIIIATHDKQIMYMFDETIDVVNQKLI</sequence>
<organism evidence="9">
    <name type="scientific">viral metagenome</name>
    <dbReference type="NCBI Taxonomy" id="1070528"/>
    <lineage>
        <taxon>unclassified sequences</taxon>
        <taxon>metagenomes</taxon>
        <taxon>organismal metagenomes</taxon>
    </lineage>
</organism>
<dbReference type="SUPFAM" id="SSF90123">
    <property type="entry name" value="ABC transporter transmembrane region"/>
    <property type="match status" value="1"/>
</dbReference>